<protein>
    <submittedName>
        <fullName evidence="1">P-loop containing nucleoside triphosphate hydrolase protein</fullName>
    </submittedName>
</protein>
<reference evidence="1" key="1">
    <citation type="journal article" date="2021" name="New Phytol.">
        <title>Evolutionary innovations through gain and loss of genes in the ectomycorrhizal Boletales.</title>
        <authorList>
            <person name="Wu G."/>
            <person name="Miyauchi S."/>
            <person name="Morin E."/>
            <person name="Kuo A."/>
            <person name="Drula E."/>
            <person name="Varga T."/>
            <person name="Kohler A."/>
            <person name="Feng B."/>
            <person name="Cao Y."/>
            <person name="Lipzen A."/>
            <person name="Daum C."/>
            <person name="Hundley H."/>
            <person name="Pangilinan J."/>
            <person name="Johnson J."/>
            <person name="Barry K."/>
            <person name="LaButti K."/>
            <person name="Ng V."/>
            <person name="Ahrendt S."/>
            <person name="Min B."/>
            <person name="Choi I.G."/>
            <person name="Park H."/>
            <person name="Plett J.M."/>
            <person name="Magnuson J."/>
            <person name="Spatafora J.W."/>
            <person name="Nagy L.G."/>
            <person name="Henrissat B."/>
            <person name="Grigoriev I.V."/>
            <person name="Yang Z.L."/>
            <person name="Xu J."/>
            <person name="Martin F.M."/>
        </authorList>
    </citation>
    <scope>NUCLEOTIDE SEQUENCE</scope>
    <source>
        <strain evidence="1">KUC20120723A-06</strain>
    </source>
</reference>
<dbReference type="Proteomes" id="UP000790709">
    <property type="component" value="Unassembled WGS sequence"/>
</dbReference>
<evidence type="ECO:0000313" key="1">
    <source>
        <dbReference type="EMBL" id="KAH7920696.1"/>
    </source>
</evidence>
<keyword evidence="2" id="KW-1185">Reference proteome</keyword>
<accession>A0ACB8B4Q5</accession>
<name>A0ACB8B4Q5_9AGAM</name>
<comment type="caution">
    <text evidence="1">The sequence shown here is derived from an EMBL/GenBank/DDBJ whole genome shotgun (WGS) entry which is preliminary data.</text>
</comment>
<gene>
    <name evidence="1" type="ORF">BV22DRAFT_785051</name>
</gene>
<keyword evidence="1" id="KW-0378">Hydrolase</keyword>
<proteinExistence type="predicted"/>
<sequence>MYRKPREANANPESTEKRPPFADIRLGVWRLLVAQEPGFVIPGLGWNISPMKLSILRRAFSDVYAISTPMFLGFILTHFWMAIESPLSLYFSSRLLFYIEHRIVGGAAGSSPPTGLYWATAARIACSVLTGVADWAGERQTIFYGTRIRYHFQERILEANMKRDLPTSQEAETSESPDPSSVFVCVQEACELARSTLSLALQLRLTYQVLSSGAKNAGPVFVALCLLPVLAPAFMQSNLWSKSYIVQAINPHHVRKMALNKLADDDYKQEVLGGGLSEYIMKEYHDACKSLGGVPDAPAYRLYSLSKNALPDIFLSVCSDLPTFYFACLAIFRPAQLSLMHIAVLEQTSMALRYTFSLIVWMIATLPKLITPVESLYRVLAIENQVKDGEMPYPTEGTPNGAGMSINVRNLSFTYPGSKSTKDAINNVSFSIESGQLVVIVGANGSGKSTIIKLLNRTYDPTSGEISIDKHSISSYRLADLRRATANLAQDHHLFPLSIAENIGLGHPAMMADLEKVVECAQLAGAHGFVEKFEEGYKTVLEPASSASLSFGGEDNEDLKKELKKIERKIDVSGGERQRLVASRTFMRLISKNIKFVTVDEPSSALDPQGEYDLFERLRQARQGRTMIFVTHRFGHLTKYADLIICMKDGTVVETGTHGELIGRNGEYAHLYNVQAKAFATESR</sequence>
<organism evidence="1 2">
    <name type="scientific">Leucogyrophana mollusca</name>
    <dbReference type="NCBI Taxonomy" id="85980"/>
    <lineage>
        <taxon>Eukaryota</taxon>
        <taxon>Fungi</taxon>
        <taxon>Dikarya</taxon>
        <taxon>Basidiomycota</taxon>
        <taxon>Agaricomycotina</taxon>
        <taxon>Agaricomycetes</taxon>
        <taxon>Agaricomycetidae</taxon>
        <taxon>Boletales</taxon>
        <taxon>Boletales incertae sedis</taxon>
        <taxon>Leucogyrophana</taxon>
    </lineage>
</organism>
<evidence type="ECO:0000313" key="2">
    <source>
        <dbReference type="Proteomes" id="UP000790709"/>
    </source>
</evidence>
<dbReference type="EMBL" id="MU266564">
    <property type="protein sequence ID" value="KAH7920696.1"/>
    <property type="molecule type" value="Genomic_DNA"/>
</dbReference>